<protein>
    <submittedName>
        <fullName evidence="4">L-amino acid N-acyltransferase YncA</fullName>
    </submittedName>
</protein>
<proteinExistence type="predicted"/>
<keyword evidence="1 4" id="KW-0808">Transferase</keyword>
<evidence type="ECO:0000256" key="2">
    <source>
        <dbReference type="ARBA" id="ARBA00023315"/>
    </source>
</evidence>
<accession>A0A1M5LSP9</accession>
<dbReference type="OrthoDB" id="9805924at2"/>
<dbReference type="InterPro" id="IPR051016">
    <property type="entry name" value="Diverse_Substrate_AcTransf"/>
</dbReference>
<evidence type="ECO:0000259" key="3">
    <source>
        <dbReference type="PROSITE" id="PS51186"/>
    </source>
</evidence>
<dbReference type="PROSITE" id="PS51186">
    <property type="entry name" value="GNAT"/>
    <property type="match status" value="1"/>
</dbReference>
<organism evidence="4 5">
    <name type="scientific">Flagellimonas flava</name>
    <dbReference type="NCBI Taxonomy" id="570519"/>
    <lineage>
        <taxon>Bacteria</taxon>
        <taxon>Pseudomonadati</taxon>
        <taxon>Bacteroidota</taxon>
        <taxon>Flavobacteriia</taxon>
        <taxon>Flavobacteriales</taxon>
        <taxon>Flavobacteriaceae</taxon>
        <taxon>Flagellimonas</taxon>
    </lineage>
</organism>
<dbReference type="GO" id="GO:0008080">
    <property type="term" value="F:N-acetyltransferase activity"/>
    <property type="evidence" value="ECO:0007669"/>
    <property type="project" value="TreeGrafter"/>
</dbReference>
<dbReference type="PANTHER" id="PTHR10545">
    <property type="entry name" value="DIAMINE N-ACETYLTRANSFERASE"/>
    <property type="match status" value="1"/>
</dbReference>
<dbReference type="RefSeq" id="WP_073179176.1">
    <property type="nucleotide sequence ID" value="NZ_FQWL01000003.1"/>
</dbReference>
<dbReference type="Pfam" id="PF00583">
    <property type="entry name" value="Acetyltransf_1"/>
    <property type="match status" value="1"/>
</dbReference>
<sequence length="155" mass="17907">MKLDINIRPAKPEDIEGIIPLCAAHAAYEKCPYQSSGKKEGLITAIFQHPKKMHCLVVECDKILIGYATYMEQFSTWDASPYLYLDCIFLKEYARGLGIGEKLLKRIQDEGQRMGCLEMQWQTPVFNTRAVQFYERLGAKRKSKLRFFLNTQGFN</sequence>
<dbReference type="STRING" id="570519.SAMN04488116_2064"/>
<feature type="domain" description="N-acetyltransferase" evidence="3">
    <location>
        <begin position="5"/>
        <end position="155"/>
    </location>
</feature>
<dbReference type="EMBL" id="FQWL01000003">
    <property type="protein sequence ID" value="SHG67930.1"/>
    <property type="molecule type" value="Genomic_DNA"/>
</dbReference>
<dbReference type="CDD" id="cd04301">
    <property type="entry name" value="NAT_SF"/>
    <property type="match status" value="1"/>
</dbReference>
<dbReference type="PANTHER" id="PTHR10545:SF29">
    <property type="entry name" value="GH14572P-RELATED"/>
    <property type="match status" value="1"/>
</dbReference>
<dbReference type="InterPro" id="IPR016181">
    <property type="entry name" value="Acyl_CoA_acyltransferase"/>
</dbReference>
<keyword evidence="5" id="KW-1185">Reference proteome</keyword>
<keyword evidence="2 4" id="KW-0012">Acyltransferase</keyword>
<dbReference type="Proteomes" id="UP000184532">
    <property type="component" value="Unassembled WGS sequence"/>
</dbReference>
<dbReference type="SUPFAM" id="SSF55729">
    <property type="entry name" value="Acyl-CoA N-acyltransferases (Nat)"/>
    <property type="match status" value="1"/>
</dbReference>
<gene>
    <name evidence="4" type="ORF">SAMN04488116_2064</name>
</gene>
<evidence type="ECO:0000256" key="1">
    <source>
        <dbReference type="ARBA" id="ARBA00022679"/>
    </source>
</evidence>
<name>A0A1M5LSP9_9FLAO</name>
<dbReference type="AlphaFoldDB" id="A0A1M5LSP9"/>
<reference evidence="5" key="1">
    <citation type="submission" date="2016-11" db="EMBL/GenBank/DDBJ databases">
        <authorList>
            <person name="Varghese N."/>
            <person name="Submissions S."/>
        </authorList>
    </citation>
    <scope>NUCLEOTIDE SEQUENCE [LARGE SCALE GENOMIC DNA]</scope>
    <source>
        <strain evidence="5">DSM 22638</strain>
    </source>
</reference>
<evidence type="ECO:0000313" key="4">
    <source>
        <dbReference type="EMBL" id="SHG67930.1"/>
    </source>
</evidence>
<dbReference type="InterPro" id="IPR000182">
    <property type="entry name" value="GNAT_dom"/>
</dbReference>
<dbReference type="Gene3D" id="3.40.630.30">
    <property type="match status" value="1"/>
</dbReference>
<evidence type="ECO:0000313" key="5">
    <source>
        <dbReference type="Proteomes" id="UP000184532"/>
    </source>
</evidence>